<dbReference type="GO" id="GO:0016020">
    <property type="term" value="C:membrane"/>
    <property type="evidence" value="ECO:0007669"/>
    <property type="project" value="UniProtKB-SubCell"/>
</dbReference>
<keyword evidence="5" id="KW-0802">TPR repeat</keyword>
<keyword evidence="3" id="KW-0677">Repeat</keyword>
<evidence type="ECO:0000256" key="3">
    <source>
        <dbReference type="ARBA" id="ARBA00022737"/>
    </source>
</evidence>
<dbReference type="PROSITE" id="PS51459">
    <property type="entry name" value="FIDO"/>
    <property type="match status" value="1"/>
</dbReference>
<dbReference type="Gene3D" id="1.10.3290.10">
    <property type="entry name" value="Fido-like domain"/>
    <property type="match status" value="1"/>
</dbReference>
<keyword evidence="2" id="KW-0812">Transmembrane</keyword>
<evidence type="ECO:0000256" key="4">
    <source>
        <dbReference type="ARBA" id="ARBA00022741"/>
    </source>
</evidence>
<evidence type="ECO:0000256" key="9">
    <source>
        <dbReference type="PIRSR" id="PIRSR640198-1"/>
    </source>
</evidence>
<comment type="caution">
    <text evidence="11">The sequence shown here is derived from an EMBL/GenBank/DDBJ whole genome shotgun (WGS) entry which is preliminary data.</text>
</comment>
<evidence type="ECO:0000256" key="5">
    <source>
        <dbReference type="ARBA" id="ARBA00022803"/>
    </source>
</evidence>
<comment type="subcellular location">
    <subcellularLocation>
        <location evidence="1">Membrane</location>
        <topology evidence="1">Single-pass membrane protein</topology>
    </subcellularLocation>
</comment>
<organism evidence="11">
    <name type="scientific">Klebsiella quasipneumoniae</name>
    <dbReference type="NCBI Taxonomy" id="1463165"/>
    <lineage>
        <taxon>Bacteria</taxon>
        <taxon>Pseudomonadati</taxon>
        <taxon>Pseudomonadota</taxon>
        <taxon>Gammaproteobacteria</taxon>
        <taxon>Enterobacterales</taxon>
        <taxon>Enterobacteriaceae</taxon>
        <taxon>Klebsiella/Raoultella group</taxon>
        <taxon>Klebsiella</taxon>
        <taxon>Klebsiella pneumoniae complex</taxon>
    </lineage>
</organism>
<dbReference type="GO" id="GO:0005524">
    <property type="term" value="F:ATP binding"/>
    <property type="evidence" value="ECO:0007669"/>
    <property type="project" value="UniProtKB-KW"/>
</dbReference>
<gene>
    <name evidence="11" type="ORF">ETE84_05615</name>
</gene>
<dbReference type="PANTHER" id="PTHR13504">
    <property type="entry name" value="FIDO DOMAIN-CONTAINING PROTEIN DDB_G0283145"/>
    <property type="match status" value="1"/>
</dbReference>
<dbReference type="PANTHER" id="PTHR13504:SF34">
    <property type="entry name" value="PROTEIN ADENYLYLTRANSFERASE FICD"/>
    <property type="match status" value="1"/>
</dbReference>
<protein>
    <submittedName>
        <fullName evidence="11">Cell filamentation protein Fic</fullName>
    </submittedName>
</protein>
<dbReference type="Pfam" id="PF02661">
    <property type="entry name" value="Fic"/>
    <property type="match status" value="1"/>
</dbReference>
<keyword evidence="4" id="KW-0547">Nucleotide-binding</keyword>
<dbReference type="InterPro" id="IPR036597">
    <property type="entry name" value="Fido-like_dom_sf"/>
</dbReference>
<dbReference type="InterPro" id="IPR040198">
    <property type="entry name" value="Fido_containing"/>
</dbReference>
<name>A0A483KQU3_9ENTR</name>
<reference evidence="11" key="1">
    <citation type="submission" date="2019-01" db="EMBL/GenBank/DDBJ databases">
        <authorList>
            <person name="Lista F."/>
            <person name="Anselmo A."/>
        </authorList>
    </citation>
    <scope>NUCLEOTIDE SEQUENCE</scope>
    <source>
        <strain evidence="11">8S</strain>
    </source>
</reference>
<dbReference type="AlphaFoldDB" id="A0A483KQU3"/>
<dbReference type="EMBL" id="SDCO01000002">
    <property type="protein sequence ID" value="TCX64948.1"/>
    <property type="molecule type" value="Genomic_DNA"/>
</dbReference>
<keyword evidence="6" id="KW-0067">ATP-binding</keyword>
<keyword evidence="7" id="KW-1133">Transmembrane helix</keyword>
<evidence type="ECO:0000259" key="10">
    <source>
        <dbReference type="PROSITE" id="PS51459"/>
    </source>
</evidence>
<accession>A0A483KQU3</accession>
<evidence type="ECO:0000256" key="8">
    <source>
        <dbReference type="ARBA" id="ARBA00023136"/>
    </source>
</evidence>
<evidence type="ECO:0000313" key="11">
    <source>
        <dbReference type="EMBL" id="TCX64948.1"/>
    </source>
</evidence>
<feature type="domain" description="Fido" evidence="10">
    <location>
        <begin position="59"/>
        <end position="200"/>
    </location>
</feature>
<evidence type="ECO:0000256" key="7">
    <source>
        <dbReference type="ARBA" id="ARBA00022989"/>
    </source>
</evidence>
<proteinExistence type="predicted"/>
<evidence type="ECO:0000256" key="1">
    <source>
        <dbReference type="ARBA" id="ARBA00004167"/>
    </source>
</evidence>
<keyword evidence="8" id="KW-0472">Membrane</keyword>
<sequence length="205" mass="23486">MSRYTVAGSEGQYEKNSDERVLANKLGIADANEMDSVELVLLEQLYRSVFEEHFPTGLLSVNILKKWHYRWLGNIYAWAGQERTVNISKGDFMFAPSAQLAKLLNDFDKKYLAHYTPCSGMSELQLTEAIAVTHVELILIHPFREGNGRLSRLLADVMAVQAGYKPLNYQSWEQNKTQYISAIHAGLTLDYRPMKHWVSMALRRD</sequence>
<evidence type="ECO:0000256" key="2">
    <source>
        <dbReference type="ARBA" id="ARBA00022692"/>
    </source>
</evidence>
<dbReference type="InterPro" id="IPR003812">
    <property type="entry name" value="Fido"/>
</dbReference>
<feature type="active site" evidence="9">
    <location>
        <position position="141"/>
    </location>
</feature>
<evidence type="ECO:0000256" key="6">
    <source>
        <dbReference type="ARBA" id="ARBA00022840"/>
    </source>
</evidence>
<dbReference type="SUPFAM" id="SSF140931">
    <property type="entry name" value="Fic-like"/>
    <property type="match status" value="1"/>
</dbReference>